<evidence type="ECO:0000256" key="9">
    <source>
        <dbReference type="ARBA" id="ARBA00048586"/>
    </source>
</evidence>
<comment type="similarity">
    <text evidence="2 10">Belongs to the CDP-alcohol phosphatidyltransferase class-II family.</text>
</comment>
<keyword evidence="7 10" id="KW-0594">Phospholipid biosynthesis</keyword>
<evidence type="ECO:0000256" key="10">
    <source>
        <dbReference type="RuleBase" id="RU365024"/>
    </source>
</evidence>
<dbReference type="SUPFAM" id="SSF56024">
    <property type="entry name" value="Phospholipase D/nuclease"/>
    <property type="match status" value="1"/>
</dbReference>
<evidence type="ECO:0000256" key="2">
    <source>
        <dbReference type="ARBA" id="ARBA00010682"/>
    </source>
</evidence>
<dbReference type="PROSITE" id="PS50035">
    <property type="entry name" value="PLD"/>
    <property type="match status" value="1"/>
</dbReference>
<comment type="caution">
    <text evidence="13">The sequence shown here is derived from an EMBL/GenBank/DDBJ whole genome shotgun (WGS) entry which is preliminary data.</text>
</comment>
<sequence length="469" mass="53092">MIHFKPIFQTSEASPLPRHWPILGCNGDNVEVIQLPTQFHQALLDGIRRARRSITLASLFLGPAQHDIVDALRLALEETPTLHVHILIDALRGTRHTPSSLDLLDPLRVEFVHRCRLSFFESPAFSKSALKHVLGRKVNEVLGVHHMKCYLFDSDCILGGANLNTPYFENRQDRYILFRDAGGLCQYFYDLTDVLGHASHHIESASGVPRLDRRNTSTEVRKGLASFIARWSSKRIVAETDDTILVPAVQLGVSGFRQHEMMFQDLLNCLCTTTAANADGKGGKDGWRVVMTSPYFNFSSKDRQLIRGANKNGRAVFRIVTAAPENSEFVEDNAGRNVLPKAYTYLEYRFLKTYNTIKKTEQSEIVIEEYGRDGWTFHAKGIWCYAPGDAVPCCFTIGSSNFNKRSMMKDFEAQVTVLTGNTSLQRRVHENLEFLRSQAAPIDAETLKRKGRRPNFFIKLMTLACQDMF</sequence>
<dbReference type="Proteomes" id="UP000320475">
    <property type="component" value="Unassembled WGS sequence"/>
</dbReference>
<dbReference type="PIRSF" id="PIRSF000850">
    <property type="entry name" value="Phospholipase_D_PSS"/>
    <property type="match status" value="1"/>
</dbReference>
<comment type="function">
    <text evidence="10">Functions in the biosynthesis of the anionic phospholipids phosphatidylglycerol and cardiolipin.</text>
</comment>
<dbReference type="Proteomes" id="UP000317494">
    <property type="component" value="Unassembled WGS sequence"/>
</dbReference>
<evidence type="ECO:0000256" key="1">
    <source>
        <dbReference type="ARBA" id="ARBA00005042"/>
    </source>
</evidence>
<accession>A0A507DF66</accession>
<evidence type="ECO:0000313" key="13">
    <source>
        <dbReference type="EMBL" id="TPX49508.1"/>
    </source>
</evidence>
<dbReference type="InterPro" id="IPR016270">
    <property type="entry name" value="PGS1"/>
</dbReference>
<dbReference type="PANTHER" id="PTHR12586">
    <property type="entry name" value="CDP-DIACYLGLYCEROL--SERINE O-PHOSPHATIDYLTRANSFERASE"/>
    <property type="match status" value="1"/>
</dbReference>
<dbReference type="EC" id="2.7.8.5" evidence="10"/>
<evidence type="ECO:0000313" key="15">
    <source>
        <dbReference type="Proteomes" id="UP000320475"/>
    </source>
</evidence>
<dbReference type="GO" id="GO:0005739">
    <property type="term" value="C:mitochondrion"/>
    <property type="evidence" value="ECO:0007669"/>
    <property type="project" value="UniProtKB-SubCell"/>
</dbReference>
<dbReference type="GO" id="GO:0005524">
    <property type="term" value="F:ATP binding"/>
    <property type="evidence" value="ECO:0007669"/>
    <property type="project" value="UniProtKB-KW"/>
</dbReference>
<evidence type="ECO:0000256" key="3">
    <source>
        <dbReference type="ARBA" id="ARBA00022516"/>
    </source>
</evidence>
<dbReference type="OrthoDB" id="10250191at2759"/>
<evidence type="ECO:0000259" key="11">
    <source>
        <dbReference type="PROSITE" id="PS50035"/>
    </source>
</evidence>
<evidence type="ECO:0000256" key="5">
    <source>
        <dbReference type="ARBA" id="ARBA00022737"/>
    </source>
</evidence>
<gene>
    <name evidence="13" type="ORF">SeLEV6574_g01418</name>
    <name evidence="12" type="ORF">SeMB42_g04698</name>
</gene>
<dbReference type="VEuPathDB" id="FungiDB:SeMB42_g04698"/>
<keyword evidence="5" id="KW-0677">Repeat</keyword>
<evidence type="ECO:0000256" key="6">
    <source>
        <dbReference type="ARBA" id="ARBA00023098"/>
    </source>
</evidence>
<dbReference type="UniPathway" id="UPA00084">
    <property type="reaction ID" value="UER00503"/>
</dbReference>
<dbReference type="GO" id="GO:0008444">
    <property type="term" value="F:CDP-diacylglycerol-glycerol-3-phosphate 3-phosphatidyltransferase activity"/>
    <property type="evidence" value="ECO:0007669"/>
    <property type="project" value="UniProtKB-EC"/>
</dbReference>
<organism evidence="13 15">
    <name type="scientific">Synchytrium endobioticum</name>
    <dbReference type="NCBI Taxonomy" id="286115"/>
    <lineage>
        <taxon>Eukaryota</taxon>
        <taxon>Fungi</taxon>
        <taxon>Fungi incertae sedis</taxon>
        <taxon>Chytridiomycota</taxon>
        <taxon>Chytridiomycota incertae sedis</taxon>
        <taxon>Chytridiomycetes</taxon>
        <taxon>Synchytriales</taxon>
        <taxon>Synchytriaceae</taxon>
        <taxon>Synchytrium</taxon>
    </lineage>
</organism>
<dbReference type="GO" id="GO:0032049">
    <property type="term" value="P:cardiolipin biosynthetic process"/>
    <property type="evidence" value="ECO:0007669"/>
    <property type="project" value="InterPro"/>
</dbReference>
<evidence type="ECO:0000256" key="8">
    <source>
        <dbReference type="ARBA" id="ARBA00023264"/>
    </source>
</evidence>
<dbReference type="EMBL" id="QEAM01000032">
    <property type="protein sequence ID" value="TPX49508.1"/>
    <property type="molecule type" value="Genomic_DNA"/>
</dbReference>
<comment type="pathway">
    <text evidence="1 10">Phospholipid metabolism; phosphatidylglycerol biosynthesis; phosphatidylglycerol from CDP-diacylglycerol: step 1/2.</text>
</comment>
<dbReference type="STRING" id="286115.A0A507DF66"/>
<evidence type="ECO:0000313" key="14">
    <source>
        <dbReference type="Proteomes" id="UP000317494"/>
    </source>
</evidence>
<keyword evidence="10" id="KW-0067">ATP-binding</keyword>
<comment type="subcellular location">
    <subcellularLocation>
        <location evidence="10">Mitochondrion</location>
    </subcellularLocation>
</comment>
<keyword evidence="14" id="KW-1185">Reference proteome</keyword>
<keyword evidence="8 10" id="KW-1208">Phospholipid metabolism</keyword>
<keyword evidence="3 10" id="KW-0444">Lipid biosynthesis</keyword>
<dbReference type="EMBL" id="QEAN01000198">
    <property type="protein sequence ID" value="TPX43468.1"/>
    <property type="molecule type" value="Genomic_DNA"/>
</dbReference>
<dbReference type="CDD" id="cd09137">
    <property type="entry name" value="PLDc_PGS1_euk_2"/>
    <property type="match status" value="1"/>
</dbReference>
<dbReference type="PANTHER" id="PTHR12586:SF1">
    <property type="entry name" value="CDP-DIACYLGLYCEROL--GLYCEROL-3-PHOSPHATE 3-PHOSPHATIDYLTRANSFERASE, MITOCHONDRIAL"/>
    <property type="match status" value="1"/>
</dbReference>
<dbReference type="InterPro" id="IPR001736">
    <property type="entry name" value="PLipase_D/transphosphatidylase"/>
</dbReference>
<dbReference type="AlphaFoldDB" id="A0A507DF66"/>
<feature type="domain" description="PLD phosphodiesterase" evidence="11">
    <location>
        <begin position="141"/>
        <end position="167"/>
    </location>
</feature>
<name>A0A507DF66_9FUNG</name>
<keyword evidence="10" id="KW-0547">Nucleotide-binding</keyword>
<evidence type="ECO:0000256" key="4">
    <source>
        <dbReference type="ARBA" id="ARBA00022679"/>
    </source>
</evidence>
<reference evidence="14 15" key="1">
    <citation type="journal article" date="2019" name="Sci. Rep.">
        <title>Comparative genomics of chytrid fungi reveal insights into the obligate biotrophic and pathogenic lifestyle of Synchytrium endobioticum.</title>
        <authorList>
            <person name="van de Vossenberg B.T.L.H."/>
            <person name="Warris S."/>
            <person name="Nguyen H.D.T."/>
            <person name="van Gent-Pelzer M.P.E."/>
            <person name="Joly D.L."/>
            <person name="van de Geest H.C."/>
            <person name="Bonants P.J.M."/>
            <person name="Smith D.S."/>
            <person name="Levesque C.A."/>
            <person name="van der Lee T.A.J."/>
        </authorList>
    </citation>
    <scope>NUCLEOTIDE SEQUENCE [LARGE SCALE GENOMIC DNA]</scope>
    <source>
        <strain evidence="13 15">LEV6574</strain>
        <strain evidence="12 14">MB42</strain>
    </source>
</reference>
<proteinExistence type="inferred from homology"/>
<evidence type="ECO:0000256" key="7">
    <source>
        <dbReference type="ARBA" id="ARBA00023209"/>
    </source>
</evidence>
<keyword evidence="10" id="KW-0496">Mitochondrion</keyword>
<evidence type="ECO:0000313" key="12">
    <source>
        <dbReference type="EMBL" id="TPX43468.1"/>
    </source>
</evidence>
<keyword evidence="6 10" id="KW-0443">Lipid metabolism</keyword>
<protein>
    <recommendedName>
        <fullName evidence="10">CDP-diacylglycerol--glycerol-3-phosphate 3-phosphatidyltransferase</fullName>
        <ecNumber evidence="10">2.7.8.5</ecNumber>
    </recommendedName>
</protein>
<keyword evidence="4 10" id="KW-0808">Transferase</keyword>
<comment type="catalytic activity">
    <reaction evidence="9 10">
        <text>a CDP-1,2-diacyl-sn-glycerol + sn-glycerol 3-phosphate = a 1,2-diacyl-sn-glycero-3-phospho-(1'-sn-glycero-3'-phosphate) + CMP + H(+)</text>
        <dbReference type="Rhea" id="RHEA:12593"/>
        <dbReference type="ChEBI" id="CHEBI:15378"/>
        <dbReference type="ChEBI" id="CHEBI:57597"/>
        <dbReference type="ChEBI" id="CHEBI:58332"/>
        <dbReference type="ChEBI" id="CHEBI:60110"/>
        <dbReference type="ChEBI" id="CHEBI:60377"/>
        <dbReference type="EC" id="2.7.8.5"/>
    </reaction>
</comment>
<dbReference type="Gene3D" id="3.30.870.10">
    <property type="entry name" value="Endonuclease Chain A"/>
    <property type="match status" value="2"/>
</dbReference>